<proteinExistence type="predicted"/>
<dbReference type="Proteomes" id="UP001224775">
    <property type="component" value="Unassembled WGS sequence"/>
</dbReference>
<organism evidence="1 2">
    <name type="scientific">Skeletonema marinoi</name>
    <dbReference type="NCBI Taxonomy" id="267567"/>
    <lineage>
        <taxon>Eukaryota</taxon>
        <taxon>Sar</taxon>
        <taxon>Stramenopiles</taxon>
        <taxon>Ochrophyta</taxon>
        <taxon>Bacillariophyta</taxon>
        <taxon>Coscinodiscophyceae</taxon>
        <taxon>Thalassiosirophycidae</taxon>
        <taxon>Thalassiosirales</taxon>
        <taxon>Skeletonemataceae</taxon>
        <taxon>Skeletonema</taxon>
        <taxon>Skeletonema marinoi-dohrnii complex</taxon>
    </lineage>
</organism>
<gene>
    <name evidence="1" type="ORF">QTG54_003912</name>
</gene>
<dbReference type="InterPro" id="IPR023393">
    <property type="entry name" value="START-like_dom_sf"/>
</dbReference>
<dbReference type="AlphaFoldDB" id="A0AAD8YGS0"/>
<protein>
    <submittedName>
        <fullName evidence="1">Uncharacterized protein</fullName>
    </submittedName>
</protein>
<dbReference type="EMBL" id="JATAAI010000005">
    <property type="protein sequence ID" value="KAK1745988.1"/>
    <property type="molecule type" value="Genomic_DNA"/>
</dbReference>
<name>A0AAD8YGS0_9STRA</name>
<dbReference type="SUPFAM" id="SSF55961">
    <property type="entry name" value="Bet v1-like"/>
    <property type="match status" value="1"/>
</dbReference>
<comment type="caution">
    <text evidence="1">The sequence shown here is derived from an EMBL/GenBank/DDBJ whole genome shotgun (WGS) entry which is preliminary data.</text>
</comment>
<keyword evidence="2" id="KW-1185">Reference proteome</keyword>
<accession>A0AAD8YGS0</accession>
<reference evidence="1" key="1">
    <citation type="submission" date="2023-06" db="EMBL/GenBank/DDBJ databases">
        <title>Survivors Of The Sea: Transcriptome response of Skeletonema marinoi to long-term dormancy.</title>
        <authorList>
            <person name="Pinder M.I.M."/>
            <person name="Kourtchenko O."/>
            <person name="Robertson E.K."/>
            <person name="Larsson T."/>
            <person name="Maumus F."/>
            <person name="Osuna-Cruz C.M."/>
            <person name="Vancaester E."/>
            <person name="Stenow R."/>
            <person name="Vandepoele K."/>
            <person name="Ploug H."/>
            <person name="Bruchert V."/>
            <person name="Godhe A."/>
            <person name="Topel M."/>
        </authorList>
    </citation>
    <scope>NUCLEOTIDE SEQUENCE</scope>
    <source>
        <strain evidence="1">R05AC</strain>
    </source>
</reference>
<evidence type="ECO:0000313" key="2">
    <source>
        <dbReference type="Proteomes" id="UP001224775"/>
    </source>
</evidence>
<dbReference type="Gene3D" id="3.30.530.20">
    <property type="match status" value="1"/>
</dbReference>
<sequence>MAPIRVSATVAATPTTIWETCFAPMKWESWDPDLAEVKDVSGACEDGCKCVFAMKDGNDIPIELSNVKKNESVDFSGGGLGGLLKAEGKVLISAVDDATSKIDYSFELKGLLGSIVAVIKKKECVEGTEGGLANMVKLSEAAQKN</sequence>
<evidence type="ECO:0000313" key="1">
    <source>
        <dbReference type="EMBL" id="KAK1745988.1"/>
    </source>
</evidence>